<dbReference type="InterPro" id="IPR002110">
    <property type="entry name" value="Ankyrin_rpt"/>
</dbReference>
<keyword evidence="1" id="KW-0677">Repeat</keyword>
<dbReference type="InterPro" id="IPR036770">
    <property type="entry name" value="Ankyrin_rpt-contain_sf"/>
</dbReference>
<evidence type="ECO:0000256" key="2">
    <source>
        <dbReference type="ARBA" id="ARBA00023043"/>
    </source>
</evidence>
<dbReference type="PANTHER" id="PTHR24189:SF50">
    <property type="entry name" value="ANKYRIN REPEAT AND SOCS BOX PROTEIN 2"/>
    <property type="match status" value="1"/>
</dbReference>
<dbReference type="AlphaFoldDB" id="A0A7S3SSP5"/>
<dbReference type="InterPro" id="IPR050745">
    <property type="entry name" value="Multifunctional_regulatory"/>
</dbReference>
<gene>
    <name evidence="5" type="ORF">EHUX00137_LOCUS25691</name>
</gene>
<dbReference type="PROSITE" id="PS50297">
    <property type="entry name" value="ANK_REP_REGION"/>
    <property type="match status" value="1"/>
</dbReference>
<evidence type="ECO:0000256" key="3">
    <source>
        <dbReference type="PROSITE-ProRule" id="PRU00023"/>
    </source>
</evidence>
<feature type="compositionally biased region" description="Pro residues" evidence="4">
    <location>
        <begin position="251"/>
        <end position="264"/>
    </location>
</feature>
<dbReference type="PROSITE" id="PS50088">
    <property type="entry name" value="ANK_REPEAT"/>
    <property type="match status" value="1"/>
</dbReference>
<evidence type="ECO:0000256" key="1">
    <source>
        <dbReference type="ARBA" id="ARBA00022737"/>
    </source>
</evidence>
<dbReference type="PANTHER" id="PTHR24189">
    <property type="entry name" value="MYOTROPHIN"/>
    <property type="match status" value="1"/>
</dbReference>
<evidence type="ECO:0000256" key="4">
    <source>
        <dbReference type="SAM" id="MobiDB-lite"/>
    </source>
</evidence>
<feature type="repeat" description="ANK" evidence="3">
    <location>
        <begin position="177"/>
        <end position="213"/>
    </location>
</feature>
<sequence>MPGGGKSRANLVNKQRKQLTEALCNETKNGNSQRVADLLSQGAHAFGVERGKRSPMHEAATYAPCLIELLLGKGCDCNPPPAAGQPPNDCAEGSPLYFVCCALRDASEGDKATLIAGGRELLARSPDPRAEVSYAQKKGYTPLMEASESGSADLVEPMLEALAAAEALGEVDKQDKSGMSALHWAAQSAPDEEIEKTVRLLVRHGADPLLKDRRGQTPRALAAAAAADGQRRHADRIGQLLAVSRRSPTPKRSPAPPPPPPPPSAASRHMPSPRSETSPRGEGCSLQASSRCSPSASSRPCSAARSSPPREPTLVLSCSAATSSTTRS</sequence>
<dbReference type="SUPFAM" id="SSF48403">
    <property type="entry name" value="Ankyrin repeat"/>
    <property type="match status" value="1"/>
</dbReference>
<dbReference type="SMART" id="SM00248">
    <property type="entry name" value="ANK"/>
    <property type="match status" value="3"/>
</dbReference>
<evidence type="ECO:0000313" key="5">
    <source>
        <dbReference type="EMBL" id="CAE0562947.1"/>
    </source>
</evidence>
<keyword evidence="2 3" id="KW-0040">ANK repeat</keyword>
<reference evidence="5" key="1">
    <citation type="submission" date="2021-01" db="EMBL/GenBank/DDBJ databases">
        <authorList>
            <person name="Corre E."/>
            <person name="Pelletier E."/>
            <person name="Niang G."/>
            <person name="Scheremetjew M."/>
            <person name="Finn R."/>
            <person name="Kale V."/>
            <person name="Holt S."/>
            <person name="Cochrane G."/>
            <person name="Meng A."/>
            <person name="Brown T."/>
            <person name="Cohen L."/>
        </authorList>
    </citation>
    <scope>NUCLEOTIDE SEQUENCE</scope>
    <source>
        <strain evidence="5">379</strain>
    </source>
</reference>
<protein>
    <submittedName>
        <fullName evidence="5">Uncharacterized protein</fullName>
    </submittedName>
</protein>
<feature type="region of interest" description="Disordered" evidence="4">
    <location>
        <begin position="242"/>
        <end position="328"/>
    </location>
</feature>
<feature type="compositionally biased region" description="Low complexity" evidence="4">
    <location>
        <begin position="265"/>
        <end position="275"/>
    </location>
</feature>
<feature type="compositionally biased region" description="Low complexity" evidence="4">
    <location>
        <begin position="319"/>
        <end position="328"/>
    </location>
</feature>
<organism evidence="5">
    <name type="scientific">Emiliania huxleyi</name>
    <name type="common">Coccolithophore</name>
    <name type="synonym">Pontosphaera huxleyi</name>
    <dbReference type="NCBI Taxonomy" id="2903"/>
    <lineage>
        <taxon>Eukaryota</taxon>
        <taxon>Haptista</taxon>
        <taxon>Haptophyta</taxon>
        <taxon>Prymnesiophyceae</taxon>
        <taxon>Isochrysidales</taxon>
        <taxon>Noelaerhabdaceae</taxon>
        <taxon>Emiliania</taxon>
    </lineage>
</organism>
<dbReference type="Gene3D" id="1.25.40.20">
    <property type="entry name" value="Ankyrin repeat-containing domain"/>
    <property type="match status" value="2"/>
</dbReference>
<feature type="compositionally biased region" description="Low complexity" evidence="4">
    <location>
        <begin position="288"/>
        <end position="307"/>
    </location>
</feature>
<accession>A0A7S3SSP5</accession>
<dbReference type="Pfam" id="PF12796">
    <property type="entry name" value="Ank_2"/>
    <property type="match status" value="1"/>
</dbReference>
<dbReference type="EMBL" id="HBIR01033018">
    <property type="protein sequence ID" value="CAE0562947.1"/>
    <property type="molecule type" value="Transcribed_RNA"/>
</dbReference>
<proteinExistence type="predicted"/>
<name>A0A7S3SSP5_EMIHU</name>